<feature type="non-terminal residue" evidence="3">
    <location>
        <position position="1"/>
    </location>
</feature>
<feature type="domain" description="Hypervirulence associated protein TUDOR" evidence="2">
    <location>
        <begin position="15"/>
        <end position="70"/>
    </location>
</feature>
<dbReference type="AlphaFoldDB" id="A0A4S8LW68"/>
<dbReference type="Proteomes" id="UP000297245">
    <property type="component" value="Unassembled WGS sequence"/>
</dbReference>
<evidence type="ECO:0000313" key="4">
    <source>
        <dbReference type="Proteomes" id="UP000297245"/>
    </source>
</evidence>
<sequence>TSKVYDKSGRQIHEGDTVMTKLRGGKWEGIVDEIVTSESQAQEQGVKNPPKVLFTGGQHGHDVAHNPQTLSVREKQNQSRSR</sequence>
<proteinExistence type="predicted"/>
<keyword evidence="4" id="KW-1185">Reference proteome</keyword>
<reference evidence="3 4" key="1">
    <citation type="journal article" date="2019" name="Nat. Ecol. Evol.">
        <title>Megaphylogeny resolves global patterns of mushroom evolution.</title>
        <authorList>
            <person name="Varga T."/>
            <person name="Krizsan K."/>
            <person name="Foldi C."/>
            <person name="Dima B."/>
            <person name="Sanchez-Garcia M."/>
            <person name="Sanchez-Ramirez S."/>
            <person name="Szollosi G.J."/>
            <person name="Szarkandi J.G."/>
            <person name="Papp V."/>
            <person name="Albert L."/>
            <person name="Andreopoulos W."/>
            <person name="Angelini C."/>
            <person name="Antonin V."/>
            <person name="Barry K.W."/>
            <person name="Bougher N.L."/>
            <person name="Buchanan P."/>
            <person name="Buyck B."/>
            <person name="Bense V."/>
            <person name="Catcheside P."/>
            <person name="Chovatia M."/>
            <person name="Cooper J."/>
            <person name="Damon W."/>
            <person name="Desjardin D."/>
            <person name="Finy P."/>
            <person name="Geml J."/>
            <person name="Haridas S."/>
            <person name="Hughes K."/>
            <person name="Justo A."/>
            <person name="Karasinski D."/>
            <person name="Kautmanova I."/>
            <person name="Kiss B."/>
            <person name="Kocsube S."/>
            <person name="Kotiranta H."/>
            <person name="LaButti K.M."/>
            <person name="Lechner B.E."/>
            <person name="Liimatainen K."/>
            <person name="Lipzen A."/>
            <person name="Lukacs Z."/>
            <person name="Mihaltcheva S."/>
            <person name="Morgado L.N."/>
            <person name="Niskanen T."/>
            <person name="Noordeloos M.E."/>
            <person name="Ohm R.A."/>
            <person name="Ortiz-Santana B."/>
            <person name="Ovrebo C."/>
            <person name="Racz N."/>
            <person name="Riley R."/>
            <person name="Savchenko A."/>
            <person name="Shiryaev A."/>
            <person name="Soop K."/>
            <person name="Spirin V."/>
            <person name="Szebenyi C."/>
            <person name="Tomsovsky M."/>
            <person name="Tulloss R.E."/>
            <person name="Uehling J."/>
            <person name="Grigoriev I.V."/>
            <person name="Vagvolgyi C."/>
            <person name="Papp T."/>
            <person name="Martin F.M."/>
            <person name="Miettinen O."/>
            <person name="Hibbett D.S."/>
            <person name="Nagy L.G."/>
        </authorList>
    </citation>
    <scope>NUCLEOTIDE SEQUENCE [LARGE SCALE GENOMIC DNA]</scope>
    <source>
        <strain evidence="3 4">CBS 962.96</strain>
    </source>
</reference>
<organism evidence="3 4">
    <name type="scientific">Dendrothele bispora (strain CBS 962.96)</name>
    <dbReference type="NCBI Taxonomy" id="1314807"/>
    <lineage>
        <taxon>Eukaryota</taxon>
        <taxon>Fungi</taxon>
        <taxon>Dikarya</taxon>
        <taxon>Basidiomycota</taxon>
        <taxon>Agaricomycotina</taxon>
        <taxon>Agaricomycetes</taxon>
        <taxon>Agaricomycetidae</taxon>
        <taxon>Agaricales</taxon>
        <taxon>Agaricales incertae sedis</taxon>
        <taxon>Dendrothele</taxon>
    </lineage>
</organism>
<accession>A0A4S8LW68</accession>
<dbReference type="Pfam" id="PF11160">
    <property type="entry name" value="Hva1_TUDOR"/>
    <property type="match status" value="1"/>
</dbReference>
<dbReference type="Gene3D" id="2.30.30.1060">
    <property type="match status" value="1"/>
</dbReference>
<dbReference type="EMBL" id="ML179237">
    <property type="protein sequence ID" value="THU93889.1"/>
    <property type="molecule type" value="Genomic_DNA"/>
</dbReference>
<evidence type="ECO:0000313" key="3">
    <source>
        <dbReference type="EMBL" id="THU93889.1"/>
    </source>
</evidence>
<dbReference type="OrthoDB" id="2138648at2759"/>
<name>A0A4S8LW68_DENBC</name>
<evidence type="ECO:0000259" key="2">
    <source>
        <dbReference type="Pfam" id="PF11160"/>
    </source>
</evidence>
<feature type="region of interest" description="Disordered" evidence="1">
    <location>
        <begin position="38"/>
        <end position="82"/>
    </location>
</feature>
<protein>
    <recommendedName>
        <fullName evidence="2">Hypervirulence associated protein TUDOR domain-containing protein</fullName>
    </recommendedName>
</protein>
<feature type="compositionally biased region" description="Basic and acidic residues" evidence="1">
    <location>
        <begin position="72"/>
        <end position="82"/>
    </location>
</feature>
<evidence type="ECO:0000256" key="1">
    <source>
        <dbReference type="SAM" id="MobiDB-lite"/>
    </source>
</evidence>
<dbReference type="InterPro" id="IPR021331">
    <property type="entry name" value="Hva1_TUDOR"/>
</dbReference>
<gene>
    <name evidence="3" type="ORF">K435DRAFT_669326</name>
</gene>